<evidence type="ECO:0000313" key="2">
    <source>
        <dbReference type="Proteomes" id="UP000805193"/>
    </source>
</evidence>
<gene>
    <name evidence="1" type="ORF">HPB47_019828</name>
</gene>
<organism evidence="1 2">
    <name type="scientific">Ixodes persulcatus</name>
    <name type="common">Taiga tick</name>
    <dbReference type="NCBI Taxonomy" id="34615"/>
    <lineage>
        <taxon>Eukaryota</taxon>
        <taxon>Metazoa</taxon>
        <taxon>Ecdysozoa</taxon>
        <taxon>Arthropoda</taxon>
        <taxon>Chelicerata</taxon>
        <taxon>Arachnida</taxon>
        <taxon>Acari</taxon>
        <taxon>Parasitiformes</taxon>
        <taxon>Ixodida</taxon>
        <taxon>Ixodoidea</taxon>
        <taxon>Ixodidae</taxon>
        <taxon>Ixodinae</taxon>
        <taxon>Ixodes</taxon>
    </lineage>
</organism>
<dbReference type="EMBL" id="JABSTQ010009050">
    <property type="protein sequence ID" value="KAG0433523.1"/>
    <property type="molecule type" value="Genomic_DNA"/>
</dbReference>
<proteinExistence type="predicted"/>
<comment type="caution">
    <text evidence="1">The sequence shown here is derived from an EMBL/GenBank/DDBJ whole genome shotgun (WGS) entry which is preliminary data.</text>
</comment>
<name>A0AC60QJA3_IXOPE</name>
<accession>A0AC60QJA3</accession>
<keyword evidence="2" id="KW-1185">Reference proteome</keyword>
<sequence length="260" mass="29405">MDGGKEGRGFFVRTPHKASRLRPTAPINLPVMGKEAVPWPATVHANGIHHKTAEQLHRDIMRDAVKFSNSQPRSFAQQLSTQGGKDDLEHPFYVVDIDDLFYRMDLWRKSIPRAAPYYAVKCNDNPVVLEILAGSGLGFDCASISEIETMITLGVDPSRIIYAHPQKHVSFIRRARDLGVDLVTFDCSEELYKIKEHHPTCRVVLRLSVDNDKAWFAMGDKSAARQGDRTPDFAWLRTCNWQCWHLVSAGGDLVVELPFY</sequence>
<dbReference type="Proteomes" id="UP000805193">
    <property type="component" value="Unassembled WGS sequence"/>
</dbReference>
<reference evidence="1 2" key="1">
    <citation type="journal article" date="2020" name="Cell">
        <title>Large-Scale Comparative Analyses of Tick Genomes Elucidate Their Genetic Diversity and Vector Capacities.</title>
        <authorList>
            <consortium name="Tick Genome and Microbiome Consortium (TIGMIC)"/>
            <person name="Jia N."/>
            <person name="Wang J."/>
            <person name="Shi W."/>
            <person name="Du L."/>
            <person name="Sun Y."/>
            <person name="Zhan W."/>
            <person name="Jiang J.F."/>
            <person name="Wang Q."/>
            <person name="Zhang B."/>
            <person name="Ji P."/>
            <person name="Bell-Sakyi L."/>
            <person name="Cui X.M."/>
            <person name="Yuan T.T."/>
            <person name="Jiang B.G."/>
            <person name="Yang W.F."/>
            <person name="Lam T.T."/>
            <person name="Chang Q.C."/>
            <person name="Ding S.J."/>
            <person name="Wang X.J."/>
            <person name="Zhu J.G."/>
            <person name="Ruan X.D."/>
            <person name="Zhao L."/>
            <person name="Wei J.T."/>
            <person name="Ye R.Z."/>
            <person name="Que T.C."/>
            <person name="Du C.H."/>
            <person name="Zhou Y.H."/>
            <person name="Cheng J.X."/>
            <person name="Dai P.F."/>
            <person name="Guo W.B."/>
            <person name="Han X.H."/>
            <person name="Huang E.J."/>
            <person name="Li L.F."/>
            <person name="Wei W."/>
            <person name="Gao Y.C."/>
            <person name="Liu J.Z."/>
            <person name="Shao H.Z."/>
            <person name="Wang X."/>
            <person name="Wang C.C."/>
            <person name="Yang T.C."/>
            <person name="Huo Q.B."/>
            <person name="Li W."/>
            <person name="Chen H.Y."/>
            <person name="Chen S.E."/>
            <person name="Zhou L.G."/>
            <person name="Ni X.B."/>
            <person name="Tian J.H."/>
            <person name="Sheng Y."/>
            <person name="Liu T."/>
            <person name="Pan Y.S."/>
            <person name="Xia L.Y."/>
            <person name="Li J."/>
            <person name="Zhao F."/>
            <person name="Cao W.C."/>
        </authorList>
    </citation>
    <scope>NUCLEOTIDE SEQUENCE [LARGE SCALE GENOMIC DNA]</scope>
    <source>
        <strain evidence="1">Iper-2018</strain>
    </source>
</reference>
<protein>
    <submittedName>
        <fullName evidence="1">Uncharacterized protein</fullName>
    </submittedName>
</protein>
<evidence type="ECO:0000313" key="1">
    <source>
        <dbReference type="EMBL" id="KAG0433523.1"/>
    </source>
</evidence>